<evidence type="ECO:0000256" key="1">
    <source>
        <dbReference type="SAM" id="Phobius"/>
    </source>
</evidence>
<gene>
    <name evidence="2" type="ORF">Y958_06500</name>
</gene>
<evidence type="ECO:0000313" key="2">
    <source>
        <dbReference type="EMBL" id="ASG20502.1"/>
    </source>
</evidence>
<accession>A0A248JP43</accession>
<keyword evidence="3" id="KW-1185">Reference proteome</keyword>
<dbReference type="Proteomes" id="UP000197153">
    <property type="component" value="Chromosome 1"/>
</dbReference>
<proteinExistence type="predicted"/>
<dbReference type="AlphaFoldDB" id="A0A248JP43"/>
<sequence>MTRRSRLALSALQYLLAYLLASGADIWTTVLALRAYGVHEGNSFLAAPDGLALARSWIATGLGAVFLTALYIFGIAHAHNVEPHWLRRPRRSFLRLYVNPWRWLDRAPLHAIAYAQAFVVLRMVAAANNWSLAENGPGPLGDLVGWCMRQLGTMPGYILAIGGVYVLLTLAVTPLTVATVRLAVEDLPRPSPRGDGARLAQG</sequence>
<protein>
    <submittedName>
        <fullName evidence="2">Uncharacterized protein</fullName>
    </submittedName>
</protein>
<dbReference type="KEGG" id="nao:Y958_06500"/>
<dbReference type="EMBL" id="CP022110">
    <property type="protein sequence ID" value="ASG20502.1"/>
    <property type="molecule type" value="Genomic_DNA"/>
</dbReference>
<feature type="transmembrane region" description="Helical" evidence="1">
    <location>
        <begin position="157"/>
        <end position="184"/>
    </location>
</feature>
<reference evidence="2 3" key="1">
    <citation type="submission" date="2017-06" db="EMBL/GenBank/DDBJ databases">
        <title>Complete genome sequence of Nitrospirillum amazonense strain CBAmC, an endophytic nitrogen-fixing and plant growth-promoting bacterium, isolated from sugarcane.</title>
        <authorList>
            <person name="Schwab S."/>
            <person name="dos Santos Teixeira K.R."/>
            <person name="Simoes Araujo J.L."/>
            <person name="Soares Vidal M."/>
            <person name="Borges de Freitas H.R."/>
            <person name="Rivello Crivelaro A.L."/>
            <person name="Bueno de Camargo Nunes A."/>
            <person name="dos Santos C.M."/>
            <person name="Palmeira da Silva Rosa D."/>
            <person name="da Silva Padilha D."/>
            <person name="da Silva E."/>
            <person name="Araujo Terra L."/>
            <person name="Soares Mendes V."/>
            <person name="Farinelli L."/>
            <person name="Magalhaes Cruz L."/>
            <person name="Baldani J.I."/>
        </authorList>
    </citation>
    <scope>NUCLEOTIDE SEQUENCE [LARGE SCALE GENOMIC DNA]</scope>
    <source>
        <strain evidence="2 3">CBAmC</strain>
    </source>
</reference>
<dbReference type="RefSeq" id="WP_088871358.1">
    <property type="nucleotide sequence ID" value="NZ_CP022110.1"/>
</dbReference>
<feature type="transmembrane region" description="Helical" evidence="1">
    <location>
        <begin position="56"/>
        <end position="78"/>
    </location>
</feature>
<name>A0A248JP43_9PROT</name>
<evidence type="ECO:0000313" key="3">
    <source>
        <dbReference type="Proteomes" id="UP000197153"/>
    </source>
</evidence>
<keyword evidence="1" id="KW-0812">Transmembrane</keyword>
<keyword evidence="1" id="KW-1133">Transmembrane helix</keyword>
<keyword evidence="1" id="KW-0472">Membrane</keyword>
<organism evidence="2 3">
    <name type="scientific">Nitrospirillum viridazoti CBAmc</name>
    <dbReference type="NCBI Taxonomy" id="1441467"/>
    <lineage>
        <taxon>Bacteria</taxon>
        <taxon>Pseudomonadati</taxon>
        <taxon>Pseudomonadota</taxon>
        <taxon>Alphaproteobacteria</taxon>
        <taxon>Rhodospirillales</taxon>
        <taxon>Azospirillaceae</taxon>
        <taxon>Nitrospirillum</taxon>
        <taxon>Nitrospirillum viridazoti</taxon>
    </lineage>
</organism>